<feature type="domain" description="Winged helix-turn helix" evidence="2">
    <location>
        <begin position="91"/>
        <end position="149"/>
    </location>
</feature>
<evidence type="ECO:0000259" key="2">
    <source>
        <dbReference type="Pfam" id="PF13592"/>
    </source>
</evidence>
<evidence type="ECO:0000313" key="3">
    <source>
        <dbReference type="EMBL" id="TWH69786.1"/>
    </source>
</evidence>
<protein>
    <submittedName>
        <fullName evidence="3">Transposase</fullName>
    </submittedName>
</protein>
<feature type="region of interest" description="Disordered" evidence="1">
    <location>
        <begin position="177"/>
        <end position="201"/>
    </location>
</feature>
<dbReference type="AlphaFoldDB" id="A0A562IG35"/>
<dbReference type="NCBIfam" id="NF033545">
    <property type="entry name" value="transpos_IS630"/>
    <property type="match status" value="1"/>
</dbReference>
<dbReference type="InterPro" id="IPR025959">
    <property type="entry name" value="Winged_HTH_dom"/>
</dbReference>
<reference evidence="3 4" key="1">
    <citation type="submission" date="2019-07" db="EMBL/GenBank/DDBJ databases">
        <title>R&amp;d 2014.</title>
        <authorList>
            <person name="Klenk H.-P."/>
        </authorList>
    </citation>
    <scope>NUCLEOTIDE SEQUENCE [LARGE SCALE GENOMIC DNA]</scope>
    <source>
        <strain evidence="3 4">DSM 43868</strain>
    </source>
</reference>
<dbReference type="Pfam" id="PF13384">
    <property type="entry name" value="HTH_23"/>
    <property type="match status" value="1"/>
</dbReference>
<dbReference type="Pfam" id="PF13592">
    <property type="entry name" value="HTH_33"/>
    <property type="match status" value="1"/>
</dbReference>
<dbReference type="InterPro" id="IPR047655">
    <property type="entry name" value="Transpos_IS630-like"/>
</dbReference>
<name>A0A562IG35_MICOL</name>
<organism evidence="3 4">
    <name type="scientific">Micromonospora olivasterospora</name>
    <dbReference type="NCBI Taxonomy" id="1880"/>
    <lineage>
        <taxon>Bacteria</taxon>
        <taxon>Bacillati</taxon>
        <taxon>Actinomycetota</taxon>
        <taxon>Actinomycetes</taxon>
        <taxon>Micromonosporales</taxon>
        <taxon>Micromonosporaceae</taxon>
        <taxon>Micromonospora</taxon>
    </lineage>
</organism>
<evidence type="ECO:0000313" key="4">
    <source>
        <dbReference type="Proteomes" id="UP000319825"/>
    </source>
</evidence>
<proteinExistence type="predicted"/>
<keyword evidence="4" id="KW-1185">Reference proteome</keyword>
<sequence length="201" mass="22589">MAKKGRRSTHEERIRAVQLMENGWRAEDVAEALGVSRGSVFAWQKTFREGGLEALSTKFASGRPTALSDEQMMQVYTWIVGSDPRAHTFGFALWTRQLVRDLIKRHFRVRLSLPTVGRILKKLGLSPQRPLYRAYQQDPDKVRAWKQETFPAIKAEAAAVGAEVFFADEAGIRTDHHAGTTWGRIGQTRSLSPPANASRSI</sequence>
<dbReference type="SUPFAM" id="SSF46689">
    <property type="entry name" value="Homeodomain-like"/>
    <property type="match status" value="1"/>
</dbReference>
<accession>A0A562IG35</accession>
<evidence type="ECO:0000256" key="1">
    <source>
        <dbReference type="SAM" id="MobiDB-lite"/>
    </source>
</evidence>
<gene>
    <name evidence="3" type="ORF">JD77_04800</name>
</gene>
<feature type="compositionally biased region" description="Polar residues" evidence="1">
    <location>
        <begin position="187"/>
        <end position="201"/>
    </location>
</feature>
<dbReference type="InterPro" id="IPR009057">
    <property type="entry name" value="Homeodomain-like_sf"/>
</dbReference>
<comment type="caution">
    <text evidence="3">The sequence shown here is derived from an EMBL/GenBank/DDBJ whole genome shotgun (WGS) entry which is preliminary data.</text>
</comment>
<dbReference type="Proteomes" id="UP000319825">
    <property type="component" value="Unassembled WGS sequence"/>
</dbReference>
<dbReference type="EMBL" id="VLKE01000001">
    <property type="protein sequence ID" value="TWH69786.1"/>
    <property type="molecule type" value="Genomic_DNA"/>
</dbReference>